<dbReference type="OrthoDB" id="5293604at2"/>
<comment type="subcellular location">
    <subcellularLocation>
        <location evidence="5">Cytoplasm</location>
    </subcellularLocation>
    <text evidence="5">Associates with late stage pre-50S ribosomal subunits.</text>
</comment>
<keyword evidence="2 5" id="KW-0690">Ribosome biogenesis</keyword>
<dbReference type="PANTHER" id="PTHR38101">
    <property type="entry name" value="UPF0307 PROTEIN YJGA"/>
    <property type="match status" value="1"/>
</dbReference>
<proteinExistence type="inferred from homology"/>
<organism evidence="7 8">
    <name type="scientific">Hydrocarboniclastica marina</name>
    <dbReference type="NCBI Taxonomy" id="2259620"/>
    <lineage>
        <taxon>Bacteria</taxon>
        <taxon>Pseudomonadati</taxon>
        <taxon>Pseudomonadota</taxon>
        <taxon>Gammaproteobacteria</taxon>
        <taxon>Alteromonadales</taxon>
        <taxon>Alteromonadaceae</taxon>
        <taxon>Hydrocarboniclastica</taxon>
    </lineage>
</organism>
<evidence type="ECO:0000313" key="7">
    <source>
        <dbReference type="EMBL" id="QCF26578.1"/>
    </source>
</evidence>
<dbReference type="GO" id="GO:0005829">
    <property type="term" value="C:cytosol"/>
    <property type="evidence" value="ECO:0007669"/>
    <property type="project" value="TreeGrafter"/>
</dbReference>
<keyword evidence="8" id="KW-1185">Reference proteome</keyword>
<evidence type="ECO:0000256" key="4">
    <source>
        <dbReference type="ARBA" id="ARBA00022884"/>
    </source>
</evidence>
<dbReference type="GO" id="GO:0043022">
    <property type="term" value="F:ribosome binding"/>
    <property type="evidence" value="ECO:0007669"/>
    <property type="project" value="UniProtKB-UniRule"/>
</dbReference>
<evidence type="ECO:0000256" key="2">
    <source>
        <dbReference type="ARBA" id="ARBA00022517"/>
    </source>
</evidence>
<dbReference type="SUPFAM" id="SSF158710">
    <property type="entry name" value="PSPTO4464-like"/>
    <property type="match status" value="1"/>
</dbReference>
<keyword evidence="3 5" id="KW-0699">rRNA-binding</keyword>
<dbReference type="Pfam" id="PF04751">
    <property type="entry name" value="DarP"/>
    <property type="match status" value="1"/>
</dbReference>
<gene>
    <name evidence="5" type="primary">darP</name>
    <name evidence="7" type="ORF">soil367_11895</name>
</gene>
<dbReference type="Proteomes" id="UP000298049">
    <property type="component" value="Chromosome"/>
</dbReference>
<dbReference type="InterPro" id="IPR006839">
    <property type="entry name" value="DarP"/>
</dbReference>
<evidence type="ECO:0000256" key="1">
    <source>
        <dbReference type="ARBA" id="ARBA00022490"/>
    </source>
</evidence>
<dbReference type="GO" id="GO:1902626">
    <property type="term" value="P:assembly of large subunit precursor of preribosome"/>
    <property type="evidence" value="ECO:0007669"/>
    <property type="project" value="UniProtKB-UniRule"/>
</dbReference>
<evidence type="ECO:0000313" key="8">
    <source>
        <dbReference type="Proteomes" id="UP000298049"/>
    </source>
</evidence>
<accession>A0A4P7XHQ1</accession>
<dbReference type="PIRSF" id="PIRSF016183">
    <property type="entry name" value="UCP016183"/>
    <property type="match status" value="1"/>
</dbReference>
<feature type="region of interest" description="Disordered" evidence="6">
    <location>
        <begin position="1"/>
        <end position="23"/>
    </location>
</feature>
<dbReference type="EMBL" id="CP031093">
    <property type="protein sequence ID" value="QCF26578.1"/>
    <property type="molecule type" value="Genomic_DNA"/>
</dbReference>
<evidence type="ECO:0000256" key="5">
    <source>
        <dbReference type="HAMAP-Rule" id="MF_00765"/>
    </source>
</evidence>
<evidence type="ECO:0000256" key="6">
    <source>
        <dbReference type="SAM" id="MobiDB-lite"/>
    </source>
</evidence>
<comment type="similarity">
    <text evidence="5">Belongs to the DarP family.</text>
</comment>
<comment type="function">
    <text evidence="5">Member of a network of 50S ribosomal subunit biogenesis factors which assembles along the 30S-50S interface, preventing incorrect 23S rRNA structures from forming. Promotes peptidyl transferase center (PTC) maturation.</text>
</comment>
<sequence>MVTHNDKPEEDFSEDPDFKSKSQLKREMHALQKLAGELIALKPGQVAEIPMSDTLRHAIEESWRISQNEAKRRHMQYLGKLMRYEDVEQLQRAIDGFNAGSEENTRRLHMAERWRERLIDEDTAVTDFIAEYPAADAQHLRNLVRNSRRDVSLERNSGQPRKLFRYLRELIDQADSP</sequence>
<dbReference type="RefSeq" id="WP_136549287.1">
    <property type="nucleotide sequence ID" value="NZ_CP031093.1"/>
</dbReference>
<dbReference type="PANTHER" id="PTHR38101:SF1">
    <property type="entry name" value="UPF0307 PROTEIN YJGA"/>
    <property type="match status" value="1"/>
</dbReference>
<name>A0A4P7XHQ1_9ALTE</name>
<dbReference type="InterPro" id="IPR023153">
    <property type="entry name" value="DarP_sf"/>
</dbReference>
<dbReference type="Gene3D" id="1.10.60.30">
    <property type="entry name" value="PSPTO4464-like domains"/>
    <property type="match status" value="2"/>
</dbReference>
<dbReference type="CDD" id="cd16331">
    <property type="entry name" value="YjgA-like"/>
    <property type="match status" value="1"/>
</dbReference>
<dbReference type="GO" id="GO:0019843">
    <property type="term" value="F:rRNA binding"/>
    <property type="evidence" value="ECO:0007669"/>
    <property type="project" value="UniProtKB-UniRule"/>
</dbReference>
<keyword evidence="4 5" id="KW-0694">RNA-binding</keyword>
<evidence type="ECO:0000256" key="3">
    <source>
        <dbReference type="ARBA" id="ARBA00022730"/>
    </source>
</evidence>
<dbReference type="HAMAP" id="MF_00765">
    <property type="entry name" value="DarP"/>
    <property type="match status" value="1"/>
</dbReference>
<dbReference type="NCBIfam" id="NF003593">
    <property type="entry name" value="PRK05255.1-1"/>
    <property type="match status" value="1"/>
</dbReference>
<reference evidence="7 8" key="1">
    <citation type="submission" date="2018-07" db="EMBL/GenBank/DDBJ databases">
        <title>Marsedoiliclastica nanhaica gen. nov. sp. nov., a novel marine hydrocarbonoclastic bacterium isolated from an in-situ enriched hydrocarbon-degrading consortium in deep-sea sediment.</title>
        <authorList>
            <person name="Dong C."/>
            <person name="Ma T."/>
            <person name="Liu R."/>
            <person name="Shao Z."/>
        </authorList>
    </citation>
    <scope>NUCLEOTIDE SEQUENCE [LARGE SCALE GENOMIC DNA]</scope>
    <source>
        <strain evidence="8">soil36-7</strain>
    </source>
</reference>
<protein>
    <recommendedName>
        <fullName evidence="5">Dual-action ribosomal maturation protein DarP</fullName>
    </recommendedName>
    <alternativeName>
        <fullName evidence="5">Large ribosomal subunit assembly factor DarP</fullName>
    </alternativeName>
</protein>
<keyword evidence="1 5" id="KW-0963">Cytoplasm</keyword>
<dbReference type="KEGG" id="hmi:soil367_11895"/>
<dbReference type="AlphaFoldDB" id="A0A4P7XHQ1"/>